<reference evidence="4 5" key="1">
    <citation type="submission" date="2014-07" db="EMBL/GenBank/DDBJ databases">
        <authorList>
            <person name="Zhang J.E."/>
            <person name="Yang H."/>
            <person name="Guo J."/>
            <person name="Deng Z."/>
            <person name="Luo H."/>
            <person name="Luo M."/>
            <person name="Zhao B."/>
        </authorList>
    </citation>
    <scope>NUCLEOTIDE SEQUENCE [LARGE SCALE GENOMIC DNA]</scope>
    <source>
        <strain evidence="4 5">1CP</strain>
    </source>
</reference>
<accession>A0A1B1K294</accession>
<dbReference type="RefSeq" id="WP_065490037.1">
    <property type="nucleotide sequence ID" value="NZ_CP093380.1"/>
</dbReference>
<evidence type="ECO:0000313" key="5">
    <source>
        <dbReference type="Proteomes" id="UP000186108"/>
    </source>
</evidence>
<protein>
    <submittedName>
        <fullName evidence="4">Glycosyltransferase</fullName>
        <ecNumber evidence="4">2.4.-.-</ecNumber>
    </submittedName>
</protein>
<dbReference type="Gene3D" id="3.40.50.2000">
    <property type="entry name" value="Glycogen Phosphorylase B"/>
    <property type="match status" value="2"/>
</dbReference>
<feature type="domain" description="Glycosyltransferase subfamily 4-like N-terminal" evidence="3">
    <location>
        <begin position="63"/>
        <end position="160"/>
    </location>
</feature>
<dbReference type="Proteomes" id="UP000186108">
    <property type="component" value="Chromosome"/>
</dbReference>
<evidence type="ECO:0000259" key="3">
    <source>
        <dbReference type="Pfam" id="PF13579"/>
    </source>
</evidence>
<name>A0A1B1K294_RHOOP</name>
<keyword evidence="2 4" id="KW-0808">Transferase</keyword>
<evidence type="ECO:0000313" key="4">
    <source>
        <dbReference type="EMBL" id="ANS26719.1"/>
    </source>
</evidence>
<evidence type="ECO:0000256" key="2">
    <source>
        <dbReference type="ARBA" id="ARBA00022679"/>
    </source>
</evidence>
<dbReference type="EC" id="2.4.-.-" evidence="4"/>
<dbReference type="GO" id="GO:1903509">
    <property type="term" value="P:liposaccharide metabolic process"/>
    <property type="evidence" value="ECO:0007669"/>
    <property type="project" value="UniProtKB-ARBA"/>
</dbReference>
<dbReference type="PANTHER" id="PTHR45947:SF3">
    <property type="entry name" value="SULFOQUINOVOSYL TRANSFERASE SQD2"/>
    <property type="match status" value="1"/>
</dbReference>
<evidence type="ECO:0000256" key="1">
    <source>
        <dbReference type="ARBA" id="ARBA00022676"/>
    </source>
</evidence>
<dbReference type="InterPro" id="IPR028098">
    <property type="entry name" value="Glyco_trans_4-like_N"/>
</dbReference>
<dbReference type="Pfam" id="PF13579">
    <property type="entry name" value="Glyco_trans_4_4"/>
    <property type="match status" value="1"/>
</dbReference>
<dbReference type="Pfam" id="PF13692">
    <property type="entry name" value="Glyco_trans_1_4"/>
    <property type="match status" value="1"/>
</dbReference>
<keyword evidence="1 4" id="KW-0328">Glycosyltransferase</keyword>
<organism evidence="4 5">
    <name type="scientific">Rhodococcus opacus</name>
    <name type="common">Nocardia opaca</name>
    <dbReference type="NCBI Taxonomy" id="37919"/>
    <lineage>
        <taxon>Bacteria</taxon>
        <taxon>Bacillati</taxon>
        <taxon>Actinomycetota</taxon>
        <taxon>Actinomycetes</taxon>
        <taxon>Mycobacteriales</taxon>
        <taxon>Nocardiaceae</taxon>
        <taxon>Rhodococcus</taxon>
    </lineage>
</organism>
<proteinExistence type="predicted"/>
<dbReference type="PATRIC" id="fig|37919.13.peg.2059"/>
<dbReference type="AlphaFoldDB" id="A0A1B1K294"/>
<dbReference type="PANTHER" id="PTHR45947">
    <property type="entry name" value="SULFOQUINOVOSYL TRANSFERASE SQD2"/>
    <property type="match status" value="1"/>
</dbReference>
<dbReference type="GO" id="GO:0016757">
    <property type="term" value="F:glycosyltransferase activity"/>
    <property type="evidence" value="ECO:0007669"/>
    <property type="project" value="UniProtKB-KW"/>
</dbReference>
<dbReference type="GO" id="GO:1901137">
    <property type="term" value="P:carbohydrate derivative biosynthetic process"/>
    <property type="evidence" value="ECO:0007669"/>
    <property type="project" value="UniProtKB-ARBA"/>
</dbReference>
<sequence>MTRQRALWVSTSMATRGGVATFVRTIRQTRLWTDWEIHHIVTHRDGSIATRLRTFVTGAVAFVMALVFHRPDVVHLHTASYGSFVRKATLAWIARIARIPVVLHVHGAEFHSFYCRSPGSVQWIIRSTLTHASAVVALGAGWAGRLELIAPQARIIVVPNAVRPRVAVTQPTAAEPVHAVFLGEIGDRKGTFTLLDAWAKLLADGMGQGRARLTIAGDGEVRRARDTVTELALNDSVNVLGWIGSDAVADLLETAQVLVLPSRNEGQPMAILEAMARGLCVVACNVGGIPDLIDDSCGVLVAAGDVDALVSALRHVLRDHEDRSRLGSAALRRVEADFDVEVVSRRFDTIYRQVRR</sequence>
<dbReference type="SUPFAM" id="SSF53756">
    <property type="entry name" value="UDP-Glycosyltransferase/glycogen phosphorylase"/>
    <property type="match status" value="1"/>
</dbReference>
<dbReference type="EMBL" id="CP009111">
    <property type="protein sequence ID" value="ANS26719.1"/>
    <property type="molecule type" value="Genomic_DNA"/>
</dbReference>
<dbReference type="InterPro" id="IPR050194">
    <property type="entry name" value="Glycosyltransferase_grp1"/>
</dbReference>
<gene>
    <name evidence="4" type="ORF">R1CP_10015</name>
</gene>
<dbReference type="CDD" id="cd03801">
    <property type="entry name" value="GT4_PimA-like"/>
    <property type="match status" value="1"/>
</dbReference>